<dbReference type="STRING" id="2070753.A0A3A2ZVN0"/>
<sequence>MTCPARKLTGLTLNLGEVILLVGTRLSLKVRNQHGPDCAGETWEQHEVYEAMQTTKATLSEQPELNEIPAILKVKTQLVPWSNKPDSCLCSEEIWNEIRNLEAAEKCESTPKLLNYHIKRQGDGDILPGGYIAYIVMNKVTGENLERYRRMEKKEQHQVQIAFLDALWDFRACHLRHGDPRLENVIWDPDLQKCYIVDLEDVEHDSTRKPEDICLDPWEHLGYWGLIGNDQVRDPELFYSKDAMIQSYQEQLEHSAGESKEHK</sequence>
<dbReference type="Proteomes" id="UP000266188">
    <property type="component" value="Unassembled WGS sequence"/>
</dbReference>
<accession>A0A3A2ZVN0</accession>
<reference evidence="2" key="1">
    <citation type="submission" date="2017-02" db="EMBL/GenBank/DDBJ databases">
        <authorList>
            <person name="Tafer H."/>
            <person name="Lopandic K."/>
        </authorList>
    </citation>
    <scope>NUCLEOTIDE SEQUENCE [LARGE SCALE GENOMIC DNA]</scope>
    <source>
        <strain evidence="2">CBS 366.77</strain>
    </source>
</reference>
<protein>
    <recommendedName>
        <fullName evidence="3">Aminoglycoside phosphotransferase domain-containing protein</fullName>
    </recommendedName>
</protein>
<evidence type="ECO:0008006" key="3">
    <source>
        <dbReference type="Google" id="ProtNLM"/>
    </source>
</evidence>
<dbReference type="InterPro" id="IPR011009">
    <property type="entry name" value="Kinase-like_dom_sf"/>
</dbReference>
<keyword evidence="2" id="KW-1185">Reference proteome</keyword>
<evidence type="ECO:0000313" key="1">
    <source>
        <dbReference type="EMBL" id="RJE27198.1"/>
    </source>
</evidence>
<dbReference type="SUPFAM" id="SSF56112">
    <property type="entry name" value="Protein kinase-like (PK-like)"/>
    <property type="match status" value="1"/>
</dbReference>
<proteinExistence type="predicted"/>
<dbReference type="EMBL" id="MVGC01000007">
    <property type="protein sequence ID" value="RJE27198.1"/>
    <property type="molecule type" value="Genomic_DNA"/>
</dbReference>
<evidence type="ECO:0000313" key="2">
    <source>
        <dbReference type="Proteomes" id="UP000266188"/>
    </source>
</evidence>
<dbReference type="AlphaFoldDB" id="A0A3A2ZVN0"/>
<name>A0A3A2ZVN0_9EURO</name>
<gene>
    <name evidence="1" type="ORF">PHISCL_00439</name>
</gene>
<dbReference type="OrthoDB" id="4207132at2759"/>
<organism evidence="1 2">
    <name type="scientific">Aspergillus sclerotialis</name>
    <dbReference type="NCBI Taxonomy" id="2070753"/>
    <lineage>
        <taxon>Eukaryota</taxon>
        <taxon>Fungi</taxon>
        <taxon>Dikarya</taxon>
        <taxon>Ascomycota</taxon>
        <taxon>Pezizomycotina</taxon>
        <taxon>Eurotiomycetes</taxon>
        <taxon>Eurotiomycetidae</taxon>
        <taxon>Eurotiales</taxon>
        <taxon>Aspergillaceae</taxon>
        <taxon>Aspergillus</taxon>
        <taxon>Aspergillus subgen. Polypaecilum</taxon>
    </lineage>
</organism>
<comment type="caution">
    <text evidence="1">The sequence shown here is derived from an EMBL/GenBank/DDBJ whole genome shotgun (WGS) entry which is preliminary data.</text>
</comment>
<dbReference type="Gene3D" id="1.10.510.10">
    <property type="entry name" value="Transferase(Phosphotransferase) domain 1"/>
    <property type="match status" value="1"/>
</dbReference>